<accession>A0A7R7VV18</accession>
<evidence type="ECO:0000313" key="3">
    <source>
        <dbReference type="Proteomes" id="UP000637239"/>
    </source>
</evidence>
<feature type="signal peptide" evidence="1">
    <location>
        <begin position="1"/>
        <end position="16"/>
    </location>
</feature>
<organism evidence="2 3">
    <name type="scientific">Aspergillus chevalieri</name>
    <name type="common">Eurotium chevalieri</name>
    <dbReference type="NCBI Taxonomy" id="182096"/>
    <lineage>
        <taxon>Eukaryota</taxon>
        <taxon>Fungi</taxon>
        <taxon>Dikarya</taxon>
        <taxon>Ascomycota</taxon>
        <taxon>Pezizomycotina</taxon>
        <taxon>Eurotiomycetes</taxon>
        <taxon>Eurotiomycetidae</taxon>
        <taxon>Eurotiales</taxon>
        <taxon>Aspergillaceae</taxon>
        <taxon>Aspergillus</taxon>
        <taxon>Aspergillus subgen. Aspergillus</taxon>
    </lineage>
</organism>
<name>A0A7R7VV18_ASPCH</name>
<gene>
    <name evidence="2" type="ORF">ACHE_70159A</name>
</gene>
<dbReference type="Proteomes" id="UP000637239">
    <property type="component" value="Chromosome 7"/>
</dbReference>
<reference evidence="2" key="2">
    <citation type="submission" date="2021-02" db="EMBL/GenBank/DDBJ databases">
        <title>Aspergillus chevalieri M1 genome sequence.</title>
        <authorList>
            <person name="Kadooka C."/>
            <person name="Mori K."/>
            <person name="Futagami T."/>
        </authorList>
    </citation>
    <scope>NUCLEOTIDE SEQUENCE</scope>
    <source>
        <strain evidence="2">M1</strain>
    </source>
</reference>
<dbReference type="Gene3D" id="3.30.70.1990">
    <property type="match status" value="1"/>
</dbReference>
<protein>
    <recommendedName>
        <fullName evidence="4">Amine oxidase domain-containing protein</fullName>
    </recommendedName>
</protein>
<evidence type="ECO:0000313" key="2">
    <source>
        <dbReference type="EMBL" id="BCR91316.1"/>
    </source>
</evidence>
<dbReference type="Pfam" id="PF13450">
    <property type="entry name" value="NAD_binding_8"/>
    <property type="match status" value="1"/>
</dbReference>
<dbReference type="KEGG" id="ache:ACHE_70159A"/>
<dbReference type="RefSeq" id="XP_043139838.1">
    <property type="nucleotide sequence ID" value="XM_043282461.1"/>
</dbReference>
<dbReference type="Gene3D" id="3.50.50.60">
    <property type="entry name" value="FAD/NAD(P)-binding domain"/>
    <property type="match status" value="1"/>
</dbReference>
<feature type="chain" id="PRO_5030648003" description="Amine oxidase domain-containing protein" evidence="1">
    <location>
        <begin position="17"/>
        <end position="449"/>
    </location>
</feature>
<dbReference type="EMBL" id="AP024422">
    <property type="protein sequence ID" value="BCR91316.1"/>
    <property type="molecule type" value="Genomic_DNA"/>
</dbReference>
<dbReference type="GeneID" id="66985674"/>
<evidence type="ECO:0008006" key="4">
    <source>
        <dbReference type="Google" id="ProtNLM"/>
    </source>
</evidence>
<dbReference type="SUPFAM" id="SSF51905">
    <property type="entry name" value="FAD/NAD(P)-binding domain"/>
    <property type="match status" value="1"/>
</dbReference>
<dbReference type="Gene3D" id="1.10.405.20">
    <property type="match status" value="1"/>
</dbReference>
<keyword evidence="3" id="KW-1185">Reference proteome</keyword>
<proteinExistence type="predicted"/>
<reference evidence="2" key="1">
    <citation type="submission" date="2021-01" db="EMBL/GenBank/DDBJ databases">
        <authorList>
            <consortium name="Aspergillus chevalieri M1 genome sequencing consortium"/>
            <person name="Kazuki M."/>
            <person name="Futagami T."/>
        </authorList>
    </citation>
    <scope>NUCLEOTIDE SEQUENCE</scope>
    <source>
        <strain evidence="2">M1</strain>
    </source>
</reference>
<sequence>MKSLAAFSSLATLTLAASQFDTSSYNPSDIITRDVAVIGGGSSGTFGAFKLKDRGKSVVVIESQGQLGGHIETYTDPATGATLDYGVHEFWNISLVTDFFARFNVPIEDFVFPSEPAIYADFKTGQVLSNFTVGSNFTAYIEQLDRYPDLAYGWDLTYPVADDLLLPFGDFITKYGLEAEAYNMFTLLPGVGNILEQSTVNIFKGITKILFDSEAGSSIAVTNTNNQLLYEKAQAALGTDALLNSTVINAQRPTDNSNCTLVVMTPTGNKLIVAKHILVTIPLLLDNMQSFGLDSDESSLFQQFNYTAWYPGLIRNTGLSFSNRYLNVGANTLYNIPELPGIYTLIPTKEDGVFLYWYGAQNALTESEVKDSITSSIKALGGVAPEFMVFGNHTPYELVVPVDAIKNGFYKDLNALQGYRNTWYTGGLFVGASGPLWNFTNTLVGQMTA</sequence>
<dbReference type="AlphaFoldDB" id="A0A7R7VV18"/>
<dbReference type="InterPro" id="IPR036188">
    <property type="entry name" value="FAD/NAD-bd_sf"/>
</dbReference>
<keyword evidence="1" id="KW-0732">Signal</keyword>
<evidence type="ECO:0000256" key="1">
    <source>
        <dbReference type="SAM" id="SignalP"/>
    </source>
</evidence>